<dbReference type="EMBL" id="LSRL02001031">
    <property type="protein sequence ID" value="TDG39460.1"/>
    <property type="molecule type" value="Genomic_DNA"/>
</dbReference>
<keyword evidence="6" id="KW-0653">Protein transport</keyword>
<keyword evidence="3" id="KW-0813">Transport</keyword>
<feature type="transmembrane region" description="Helical" evidence="11">
    <location>
        <begin position="12"/>
        <end position="31"/>
    </location>
</feature>
<dbReference type="PRINTS" id="PR01989">
    <property type="entry name" value="EUOM20RECPTR"/>
</dbReference>
<dbReference type="AlphaFoldDB" id="A0A484AUC1"/>
<dbReference type="SUPFAM" id="SSF47157">
    <property type="entry name" value="Mitochondrial import receptor subunit Tom20"/>
    <property type="match status" value="1"/>
</dbReference>
<dbReference type="GO" id="GO:0008320">
    <property type="term" value="F:protein transmembrane transporter activity"/>
    <property type="evidence" value="ECO:0007669"/>
    <property type="project" value="TreeGrafter"/>
</dbReference>
<dbReference type="GO" id="GO:0006886">
    <property type="term" value="P:intracellular protein transport"/>
    <property type="evidence" value="ECO:0007669"/>
    <property type="project" value="InterPro"/>
</dbReference>
<dbReference type="InterPro" id="IPR022422">
    <property type="entry name" value="MAS20_rcpt_metazoan"/>
</dbReference>
<evidence type="ECO:0000256" key="4">
    <source>
        <dbReference type="ARBA" id="ARBA00022692"/>
    </source>
</evidence>
<keyword evidence="7 11" id="KW-1133">Transmembrane helix</keyword>
<evidence type="ECO:0000256" key="1">
    <source>
        <dbReference type="ARBA" id="ARBA00004572"/>
    </source>
</evidence>
<evidence type="ECO:0000256" key="2">
    <source>
        <dbReference type="ARBA" id="ARBA00005792"/>
    </source>
</evidence>
<dbReference type="GO" id="GO:0016031">
    <property type="term" value="P:tRNA import into mitochondrion"/>
    <property type="evidence" value="ECO:0007669"/>
    <property type="project" value="TreeGrafter"/>
</dbReference>
<keyword evidence="13" id="KW-1185">Reference proteome</keyword>
<comment type="subcellular location">
    <subcellularLocation>
        <location evidence="1">Mitochondrion outer membrane</location>
        <topology evidence="1">Single-pass membrane protein</topology>
    </subcellularLocation>
</comment>
<organism evidence="12 13">
    <name type="scientific">Drosophila navojoa</name>
    <name type="common">Fruit fly</name>
    <dbReference type="NCBI Taxonomy" id="7232"/>
    <lineage>
        <taxon>Eukaryota</taxon>
        <taxon>Metazoa</taxon>
        <taxon>Ecdysozoa</taxon>
        <taxon>Arthropoda</taxon>
        <taxon>Hexapoda</taxon>
        <taxon>Insecta</taxon>
        <taxon>Pterygota</taxon>
        <taxon>Neoptera</taxon>
        <taxon>Endopterygota</taxon>
        <taxon>Diptera</taxon>
        <taxon>Brachycera</taxon>
        <taxon>Muscomorpha</taxon>
        <taxon>Ephydroidea</taxon>
        <taxon>Drosophilidae</taxon>
        <taxon>Drosophila</taxon>
    </lineage>
</organism>
<name>A0A484AUC1_DRONA</name>
<evidence type="ECO:0000313" key="13">
    <source>
        <dbReference type="Proteomes" id="UP000295192"/>
    </source>
</evidence>
<dbReference type="STRING" id="7232.A0A484AUC1"/>
<comment type="caution">
    <text evidence="12">The sequence shown here is derived from an EMBL/GenBank/DDBJ whole genome shotgun (WGS) entry which is preliminary data.</text>
</comment>
<evidence type="ECO:0000256" key="7">
    <source>
        <dbReference type="ARBA" id="ARBA00022989"/>
    </source>
</evidence>
<dbReference type="PIRSF" id="PIRSF037707">
    <property type="entry name" value="MAS20_rcpt"/>
    <property type="match status" value="1"/>
</dbReference>
<dbReference type="Pfam" id="PF02064">
    <property type="entry name" value="MAS20"/>
    <property type="match status" value="1"/>
</dbReference>
<evidence type="ECO:0000256" key="3">
    <source>
        <dbReference type="ARBA" id="ARBA00022448"/>
    </source>
</evidence>
<evidence type="ECO:0000256" key="10">
    <source>
        <dbReference type="PIRNR" id="PIRNR037707"/>
    </source>
</evidence>
<gene>
    <name evidence="12" type="ORF">AWZ03_014119</name>
</gene>
<dbReference type="InterPro" id="IPR002056">
    <property type="entry name" value="MAS20"/>
</dbReference>
<evidence type="ECO:0000256" key="9">
    <source>
        <dbReference type="ARBA" id="ARBA00023136"/>
    </source>
</evidence>
<dbReference type="PANTHER" id="PTHR12430">
    <property type="entry name" value="MITOCHONDRIAL IMPORT RECEPTOR SUBUNIT TOM20"/>
    <property type="match status" value="1"/>
</dbReference>
<evidence type="ECO:0000256" key="8">
    <source>
        <dbReference type="ARBA" id="ARBA00023128"/>
    </source>
</evidence>
<evidence type="ECO:0000313" key="12">
    <source>
        <dbReference type="EMBL" id="TDG39460.1"/>
    </source>
</evidence>
<dbReference type="GO" id="GO:0006605">
    <property type="term" value="P:protein targeting"/>
    <property type="evidence" value="ECO:0007669"/>
    <property type="project" value="InterPro"/>
</dbReference>
<accession>A0A484AUC1</accession>
<keyword evidence="4 11" id="KW-0812">Transmembrane</keyword>
<keyword evidence="9 10" id="KW-0472">Membrane</keyword>
<dbReference type="GO" id="GO:0030150">
    <property type="term" value="P:protein import into mitochondrial matrix"/>
    <property type="evidence" value="ECO:0007669"/>
    <property type="project" value="TreeGrafter"/>
</dbReference>
<proteinExistence type="inferred from homology"/>
<dbReference type="Gene3D" id="1.20.960.10">
    <property type="entry name" value="Mitochondrial outer membrane translocase complex, subunit Tom20 domain"/>
    <property type="match status" value="1"/>
</dbReference>
<reference evidence="12 13" key="1">
    <citation type="journal article" date="2019" name="J. Hered.">
        <title>An Improved Genome Assembly for Drosophila navojoa, the Basal Species in the mojavensis Cluster.</title>
        <authorList>
            <person name="Vanderlinde T."/>
            <person name="Dupim E.G."/>
            <person name="Nazario-Yepiz N.O."/>
            <person name="Carvalho A.B."/>
        </authorList>
    </citation>
    <scope>NUCLEOTIDE SEQUENCE [LARGE SCALE GENOMIC DNA]</scope>
    <source>
        <strain evidence="12">Navoj_Jal97</strain>
        <tissue evidence="12">Whole organism</tissue>
    </source>
</reference>
<keyword evidence="8 10" id="KW-0496">Mitochondrion</keyword>
<dbReference type="InterPro" id="IPR023392">
    <property type="entry name" value="Tom20_dom_sf"/>
</dbReference>
<dbReference type="GO" id="GO:0005742">
    <property type="term" value="C:mitochondrial outer membrane translocase complex"/>
    <property type="evidence" value="ECO:0007669"/>
    <property type="project" value="UniProtKB-UniRule"/>
</dbReference>
<dbReference type="PANTHER" id="PTHR12430:SF0">
    <property type="entry name" value="TRANSLOCASE OF OUTER MITOCHONDRIAL MEMBRANE 20"/>
    <property type="match status" value="1"/>
</dbReference>
<evidence type="ECO:0000256" key="5">
    <source>
        <dbReference type="ARBA" id="ARBA00022787"/>
    </source>
</evidence>
<comment type="similarity">
    <text evidence="2 10">Belongs to the Tom20 family.</text>
</comment>
<evidence type="ECO:0000256" key="11">
    <source>
        <dbReference type="SAM" id="Phobius"/>
    </source>
</evidence>
<dbReference type="PRINTS" id="PR00351">
    <property type="entry name" value="OM20RECEPTOR"/>
</dbReference>
<dbReference type="Proteomes" id="UP000295192">
    <property type="component" value="Unassembled WGS sequence"/>
</dbReference>
<dbReference type="OrthoDB" id="2154253at2759"/>
<dbReference type="OMA" id="MQEIHKG"/>
<evidence type="ECO:0008006" key="14">
    <source>
        <dbReference type="Google" id="ProtNLM"/>
    </source>
</evidence>
<evidence type="ECO:0000256" key="6">
    <source>
        <dbReference type="ARBA" id="ARBA00022927"/>
    </source>
</evidence>
<keyword evidence="5 10" id="KW-1000">Mitochondrion outer membrane</keyword>
<protein>
    <recommendedName>
        <fullName evidence="14">Mitochondrial import receptor subunit TOM20 homolog</fullName>
    </recommendedName>
</protein>
<sequence>MIGVLVNKTSLSLVAGLASVAFVGYCVYFDSKRRNHPEFKKKLYERRRRNRKPDQHEGVPILTDQRSIERYFMQEIHKGELLITEGNFERGADHLMNAIVVCNKPGKLLSVLQSTLPVEVFSLLVYKLNNYNMNAQRQTSINDNLMTGLVADDGSVE</sequence>
<dbReference type="GO" id="GO:0030943">
    <property type="term" value="F:mitochondrion targeting sequence binding"/>
    <property type="evidence" value="ECO:0007669"/>
    <property type="project" value="TreeGrafter"/>
</dbReference>